<proteinExistence type="predicted"/>
<dbReference type="EMBL" id="CM037029">
    <property type="protein sequence ID" value="KAH7653953.1"/>
    <property type="molecule type" value="Genomic_DNA"/>
</dbReference>
<evidence type="ECO:0000313" key="1">
    <source>
        <dbReference type="EMBL" id="KAH7653953.1"/>
    </source>
</evidence>
<protein>
    <submittedName>
        <fullName evidence="1">TPR-like protein</fullName>
    </submittedName>
</protein>
<name>A0ACB7U0Z2_DIOAL</name>
<accession>A0ACB7U0Z2</accession>
<gene>
    <name evidence="1" type="ORF">IHE45_19G113100</name>
</gene>
<evidence type="ECO:0000313" key="2">
    <source>
        <dbReference type="Proteomes" id="UP000827976"/>
    </source>
</evidence>
<comment type="caution">
    <text evidence="1">The sequence shown here is derived from an EMBL/GenBank/DDBJ whole genome shotgun (WGS) entry which is preliminary data.</text>
</comment>
<sequence length="677" mass="74956">MKALPTRLPSHKQVQLLRSAPLLHPEHLSDALLLQTLDQCHHPSSLPTLQTLHSHLIDRHLHNNPSIAIKIMRAYASCGHTSPARKVFDGMPQKNIVFYNVMIRSYVNNGLYSNALCLFSEMGPRHGVQPDNYTFPCALKACSASGNLCGGLQIHASVSKFGLDTNLFVGNALITMYARCGRSGHACQVFDLMTDRDVVSWNALIAGYAQNGQFEQALKALKEMMVELNEPRPDSGTMASILPAVLSTDSSNVVFVRNVFDQMVAKGLVSWNAMIAIYANNSMSAEAVELFGRMEMEEGIEPDAITFASVLPACGELSALALGRKIHECIKRKRLLPNMVLENALMDMYANCGCLPAAREVFDNMQGGKDVVSWTCIISAYGVNGYGQTAINLFQQMLDSGLKPDHIAFVSLLSACSYAGLLNEGKHYFGTMTDNYNLVPRIEHFACMVDLLGRGGQLEEAYEFIMQMPIEPNERVWGALLGACRVHSDMSIGLIAADHLFRLVPEQSGYYVLLSNIYARAGRWEDVSSVRKAMIRKGIKKLPGCSNVELGNKVYTFHIGDTSHPQSEEIYRKLNLLLGKMKEMGYAAETDSALHDVEEEDKEGHLSVHSEKLAIAFMLINTGPKVLIRIRMNLRTCGDCHSAAKLISSITKREIILKDSNRFHHFKLGVCSCGDYW</sequence>
<organism evidence="1 2">
    <name type="scientific">Dioscorea alata</name>
    <name type="common">Purple yam</name>
    <dbReference type="NCBI Taxonomy" id="55571"/>
    <lineage>
        <taxon>Eukaryota</taxon>
        <taxon>Viridiplantae</taxon>
        <taxon>Streptophyta</taxon>
        <taxon>Embryophyta</taxon>
        <taxon>Tracheophyta</taxon>
        <taxon>Spermatophyta</taxon>
        <taxon>Magnoliopsida</taxon>
        <taxon>Liliopsida</taxon>
        <taxon>Dioscoreales</taxon>
        <taxon>Dioscoreaceae</taxon>
        <taxon>Dioscorea</taxon>
    </lineage>
</organism>
<keyword evidence="2" id="KW-1185">Reference proteome</keyword>
<reference evidence="2" key="1">
    <citation type="journal article" date="2022" name="Nat. Commun.">
        <title>Chromosome evolution and the genetic basis of agronomically important traits in greater yam.</title>
        <authorList>
            <person name="Bredeson J.V."/>
            <person name="Lyons J.B."/>
            <person name="Oniyinde I.O."/>
            <person name="Okereke N.R."/>
            <person name="Kolade O."/>
            <person name="Nnabue I."/>
            <person name="Nwadili C.O."/>
            <person name="Hribova E."/>
            <person name="Parker M."/>
            <person name="Nwogha J."/>
            <person name="Shu S."/>
            <person name="Carlson J."/>
            <person name="Kariba R."/>
            <person name="Muthemba S."/>
            <person name="Knop K."/>
            <person name="Barton G.J."/>
            <person name="Sherwood A.V."/>
            <person name="Lopez-Montes A."/>
            <person name="Asiedu R."/>
            <person name="Jamnadass R."/>
            <person name="Muchugi A."/>
            <person name="Goodstein D."/>
            <person name="Egesi C.N."/>
            <person name="Featherston J."/>
            <person name="Asfaw A."/>
            <person name="Simpson G.G."/>
            <person name="Dolezel J."/>
            <person name="Hendre P.S."/>
            <person name="Van Deynze A."/>
            <person name="Kumar P.L."/>
            <person name="Obidiegwu J.E."/>
            <person name="Bhattacharjee R."/>
            <person name="Rokhsar D.S."/>
        </authorList>
    </citation>
    <scope>NUCLEOTIDE SEQUENCE [LARGE SCALE GENOMIC DNA]</scope>
    <source>
        <strain evidence="2">cv. TDa95/00328</strain>
    </source>
</reference>
<dbReference type="Proteomes" id="UP000827976">
    <property type="component" value="Chromosome 19"/>
</dbReference>